<dbReference type="EMBL" id="CP143786">
    <property type="protein sequence ID" value="WVN87324.1"/>
    <property type="molecule type" value="Genomic_DNA"/>
</dbReference>
<dbReference type="RefSeq" id="XP_066068024.1">
    <property type="nucleotide sequence ID" value="XM_066211927.1"/>
</dbReference>
<dbReference type="AlphaFoldDB" id="A0AAJ8JRY1"/>
<protein>
    <submittedName>
        <fullName evidence="1">Uncharacterized protein</fullName>
    </submittedName>
</protein>
<organism evidence="1 2">
    <name type="scientific">Cryptococcus depauperatus CBS 7841</name>
    <dbReference type="NCBI Taxonomy" id="1295531"/>
    <lineage>
        <taxon>Eukaryota</taxon>
        <taxon>Fungi</taxon>
        <taxon>Dikarya</taxon>
        <taxon>Basidiomycota</taxon>
        <taxon>Agaricomycotina</taxon>
        <taxon>Tremellomycetes</taxon>
        <taxon>Tremellales</taxon>
        <taxon>Cryptococcaceae</taxon>
        <taxon>Cryptococcus</taxon>
    </lineage>
</organism>
<keyword evidence="2" id="KW-1185">Reference proteome</keyword>
<dbReference type="KEGG" id="cdep:91086714"/>
<reference evidence="1" key="2">
    <citation type="journal article" date="2022" name="Elife">
        <title>Obligate sexual reproduction of a homothallic fungus closely related to the Cryptococcus pathogenic species complex.</title>
        <authorList>
            <person name="Passer A.R."/>
            <person name="Clancey S.A."/>
            <person name="Shea T."/>
            <person name="David-Palma M."/>
            <person name="Averette A.F."/>
            <person name="Boekhout T."/>
            <person name="Porcel B.M."/>
            <person name="Nowrousian M."/>
            <person name="Cuomo C.A."/>
            <person name="Sun S."/>
            <person name="Heitman J."/>
            <person name="Coelho M.A."/>
        </authorList>
    </citation>
    <scope>NUCLEOTIDE SEQUENCE</scope>
    <source>
        <strain evidence="1">CBS 7841</strain>
    </source>
</reference>
<reference evidence="1" key="3">
    <citation type="submission" date="2024-01" db="EMBL/GenBank/DDBJ databases">
        <authorList>
            <person name="Coelho M.A."/>
            <person name="David-Palma M."/>
            <person name="Shea T."/>
            <person name="Sun S."/>
            <person name="Cuomo C.A."/>
            <person name="Heitman J."/>
        </authorList>
    </citation>
    <scope>NUCLEOTIDE SEQUENCE</scope>
    <source>
        <strain evidence="1">CBS 7841</strain>
    </source>
</reference>
<accession>A0AAJ8JRY1</accession>
<evidence type="ECO:0000313" key="1">
    <source>
        <dbReference type="EMBL" id="WVN87324.1"/>
    </source>
</evidence>
<proteinExistence type="predicted"/>
<gene>
    <name evidence="1" type="ORF">L203_102502</name>
</gene>
<dbReference type="GeneID" id="91086714"/>
<evidence type="ECO:0000313" key="2">
    <source>
        <dbReference type="Proteomes" id="UP000094043"/>
    </source>
</evidence>
<dbReference type="Proteomes" id="UP000094043">
    <property type="component" value="Chromosome 3"/>
</dbReference>
<sequence length="182" mass="21116">MFESGLQQEYIPRLEHSSNYRQWRKAIKVEFLRQGCQGVINGTAVEPFRNMGSKDKVEIPREVLAGTAPPTPTETISGVELNKNQLFAWKEWQQKEQTAQRLILSTVEEELSCELEQLKSALDMWTYLKKKMGVTTEEYQEEIEFKLKSTKLRKRPTPKEMENHLISFSELLSEARESECGS</sequence>
<reference evidence="1" key="1">
    <citation type="submission" date="2016-06" db="EMBL/GenBank/DDBJ databases">
        <authorList>
            <person name="Cuomo C."/>
            <person name="Litvintseva A."/>
            <person name="Heitman J."/>
            <person name="Chen Y."/>
            <person name="Sun S."/>
            <person name="Springer D."/>
            <person name="Dromer F."/>
            <person name="Young S."/>
            <person name="Zeng Q."/>
            <person name="Chapman S."/>
            <person name="Gujja S."/>
            <person name="Saif S."/>
            <person name="Birren B."/>
        </authorList>
    </citation>
    <scope>NUCLEOTIDE SEQUENCE</scope>
    <source>
        <strain evidence="1">CBS 7841</strain>
    </source>
</reference>
<name>A0AAJ8JRY1_9TREE</name>